<dbReference type="EMBL" id="JAOYFC010000002">
    <property type="protein sequence ID" value="MCV6825158.1"/>
    <property type="molecule type" value="Genomic_DNA"/>
</dbReference>
<keyword evidence="3" id="KW-1185">Reference proteome</keyword>
<evidence type="ECO:0000256" key="1">
    <source>
        <dbReference type="SAM" id="MobiDB-lite"/>
    </source>
</evidence>
<dbReference type="SUPFAM" id="SSF52467">
    <property type="entry name" value="DHS-like NAD/FAD-binding domain"/>
    <property type="match status" value="1"/>
</dbReference>
<dbReference type="Pfam" id="PF13289">
    <property type="entry name" value="SIR2_2"/>
    <property type="match status" value="1"/>
</dbReference>
<feature type="region of interest" description="Disordered" evidence="1">
    <location>
        <begin position="460"/>
        <end position="483"/>
    </location>
</feature>
<proteinExistence type="predicted"/>
<evidence type="ECO:0000313" key="2">
    <source>
        <dbReference type="EMBL" id="MCV6825158.1"/>
    </source>
</evidence>
<dbReference type="Proteomes" id="UP001208041">
    <property type="component" value="Unassembled WGS sequence"/>
</dbReference>
<dbReference type="Gene3D" id="3.40.50.1220">
    <property type="entry name" value="TPP-binding domain"/>
    <property type="match status" value="1"/>
</dbReference>
<protein>
    <submittedName>
        <fullName evidence="2">SIR2 family protein</fullName>
    </submittedName>
</protein>
<sequence length="613" mass="67577">MDLEDDIKITSTTKFLPKFCLNPAGFSWFLGAGASASSGIPTGYDMIVDFKKQLFCQFSGTSRKQVDSNDPLWVERIELYLSSRSILPPKDDPTEYAAAFEAVYSTPEERRAYIEQAVTKGTPSFAHRGLAALISNGRVPCLFTTNFDSMIETAATVTDQLLEATDRANLTVAGIDNADRADRCLRESDWPLLAKVHGDFQSVDLKNTSDELATQDLKMRNVLTGACGRFGLIVVGYSGRDQSVMDALTHALKEPNAFPSGIVWTCRSASRLLPAVVDFLNAAHSAGVTTSVLECHTFDELIADLLDGIALPDELEKHVLQERPPEINKPAPLPTGDHLNFPVLQSSALPLVQLPKLARKIKLGSPLDTRQAQEILRASQKMGAVAGIGNELAAFGADADLLTAFAEQDAELAGTIELNIAEDSWAMGLVYDALVRAICRDQPLAPRLRRSGHLVVFSHAKRDEDEATQRERKSRQSGPQAAYSAPLTGIIPNHKGFLFNEGARIKFDRVLDGWWCVFEPTTVVRPPRTEDPEMQKRNRGIVADWTRERWARRYNNVWAKIIAAWIPLIAGNDDGKLQAFGVGEHKGIDATFVVSTVPAWSRPSHDHPYFRRA</sequence>
<gene>
    <name evidence="2" type="ORF">OH136_11390</name>
</gene>
<dbReference type="AlphaFoldDB" id="A0AAE3J209"/>
<evidence type="ECO:0000313" key="3">
    <source>
        <dbReference type="Proteomes" id="UP001208041"/>
    </source>
</evidence>
<comment type="caution">
    <text evidence="2">The sequence shown here is derived from an EMBL/GenBank/DDBJ whole genome shotgun (WGS) entry which is preliminary data.</text>
</comment>
<feature type="compositionally biased region" description="Basic and acidic residues" evidence="1">
    <location>
        <begin position="460"/>
        <end position="471"/>
    </location>
</feature>
<organism evidence="2 3">
    <name type="scientific">Halocynthiibacter halioticoli</name>
    <dbReference type="NCBI Taxonomy" id="2986804"/>
    <lineage>
        <taxon>Bacteria</taxon>
        <taxon>Pseudomonadati</taxon>
        <taxon>Pseudomonadota</taxon>
        <taxon>Alphaproteobacteria</taxon>
        <taxon>Rhodobacterales</taxon>
        <taxon>Paracoccaceae</taxon>
        <taxon>Halocynthiibacter</taxon>
    </lineage>
</organism>
<accession>A0AAE3J209</accession>
<name>A0AAE3J209_9RHOB</name>
<reference evidence="2" key="1">
    <citation type="submission" date="2022-10" db="EMBL/GenBank/DDBJ databases">
        <authorList>
            <person name="Yue Y."/>
        </authorList>
    </citation>
    <scope>NUCLEOTIDE SEQUENCE</scope>
    <source>
        <strain evidence="2">Z654</strain>
    </source>
</reference>
<dbReference type="InterPro" id="IPR029035">
    <property type="entry name" value="DHS-like_NAD/FAD-binding_dom"/>
</dbReference>
<dbReference type="RefSeq" id="WP_263953992.1">
    <property type="nucleotide sequence ID" value="NZ_JAOYFC010000002.1"/>
</dbReference>